<dbReference type="CDD" id="cd00616">
    <property type="entry name" value="AHBA_syn"/>
    <property type="match status" value="1"/>
</dbReference>
<evidence type="ECO:0000256" key="8">
    <source>
        <dbReference type="ARBA" id="ARBA00066317"/>
    </source>
</evidence>
<feature type="region of interest" description="Disordered" evidence="13">
    <location>
        <begin position="387"/>
        <end position="416"/>
    </location>
</feature>
<evidence type="ECO:0000256" key="7">
    <source>
        <dbReference type="ARBA" id="ARBA00051587"/>
    </source>
</evidence>
<keyword evidence="5 11" id="KW-0663">Pyridoxal phosphate</keyword>
<evidence type="ECO:0000256" key="1">
    <source>
        <dbReference type="ARBA" id="ARBA00001933"/>
    </source>
</evidence>
<dbReference type="RefSeq" id="WP_150969438.1">
    <property type="nucleotide sequence ID" value="NZ_VZDO01000005.1"/>
</dbReference>
<sequence>MSAPLRQIPVARPLLGEQEAEALRRVVLSGWVTQGPEVAAFEAEFAALTGAPHACAVSNCTTALHLALLALGIGAGDEVVTVSHTFVATANAIRYCGAVPVFVDIESDGFNIDPSLVEAAMTPRTKAILCVHQLGMPCALQRLATIAAAHGVPLVEDAACATGSEILWDGRWEKIGKPHGTVACFSFHPRKVVTTGDGGMLTTADPALDAKFRLWRQHGMSVTDAARHGSPVVIFERYPELGFNYRMTDLQAAVGREQLRRLPGIVEERRRIAREYDEALAAIPGIATPVEPRWARSNWQSYCVDVSRLGSQRTIMQILLDQGISTRRGIMNIHLEDAYAGPGSFRCGSSLNRSVEAQNGSIILPLFSGMSDADVWATAEALEAIARSSGPSPAPARSVRPRSEAADLARKAPSAA</sequence>
<evidence type="ECO:0000313" key="15">
    <source>
        <dbReference type="Proteomes" id="UP000432089"/>
    </source>
</evidence>
<protein>
    <recommendedName>
        <fullName evidence="9">GDP-perosamine synthase</fullName>
        <ecNumber evidence="8">2.6.1.102</ecNumber>
    </recommendedName>
</protein>
<dbReference type="Proteomes" id="UP000432089">
    <property type="component" value="Unassembled WGS sequence"/>
</dbReference>
<keyword evidence="3 14" id="KW-0032">Aminotransferase</keyword>
<evidence type="ECO:0000256" key="6">
    <source>
        <dbReference type="ARBA" id="ARBA00037999"/>
    </source>
</evidence>
<dbReference type="AlphaFoldDB" id="A0A7V7PQF4"/>
<dbReference type="EC" id="2.6.1.102" evidence="8"/>
<dbReference type="InterPro" id="IPR015421">
    <property type="entry name" value="PyrdxlP-dep_Trfase_major"/>
</dbReference>
<evidence type="ECO:0000256" key="10">
    <source>
        <dbReference type="PIRSR" id="PIRSR000390-1"/>
    </source>
</evidence>
<comment type="pathway">
    <text evidence="2">Bacterial outer membrane biogenesis; LPS O-antigen biosynthesis.</text>
</comment>
<comment type="cofactor">
    <cofactor evidence="1">
        <name>pyridoxal 5'-phosphate</name>
        <dbReference type="ChEBI" id="CHEBI:597326"/>
    </cofactor>
</comment>
<evidence type="ECO:0000313" key="14">
    <source>
        <dbReference type="EMBL" id="KAB0680366.1"/>
    </source>
</evidence>
<dbReference type="PIRSF" id="PIRSF000390">
    <property type="entry name" value="PLP_StrS"/>
    <property type="match status" value="1"/>
</dbReference>
<evidence type="ECO:0000256" key="5">
    <source>
        <dbReference type="ARBA" id="ARBA00022898"/>
    </source>
</evidence>
<dbReference type="EMBL" id="VZDO01000005">
    <property type="protein sequence ID" value="KAB0680366.1"/>
    <property type="molecule type" value="Genomic_DNA"/>
</dbReference>
<reference evidence="14 15" key="1">
    <citation type="submission" date="2019-09" db="EMBL/GenBank/DDBJ databases">
        <title>YIM 132180 draft genome.</title>
        <authorList>
            <person name="Zhang K."/>
        </authorList>
    </citation>
    <scope>NUCLEOTIDE SEQUENCE [LARGE SCALE GENOMIC DNA]</scope>
    <source>
        <strain evidence="14 15">YIM 132180</strain>
    </source>
</reference>
<dbReference type="InterPro" id="IPR000653">
    <property type="entry name" value="DegT/StrS_aminotransferase"/>
</dbReference>
<evidence type="ECO:0000256" key="9">
    <source>
        <dbReference type="ARBA" id="ARBA00074221"/>
    </source>
</evidence>
<proteinExistence type="inferred from homology"/>
<feature type="active site" description="Proton acceptor" evidence="10">
    <location>
        <position position="191"/>
    </location>
</feature>
<dbReference type="FunFam" id="3.40.640.10:FF:000090">
    <property type="entry name" value="Pyridoxal phosphate-dependent aminotransferase"/>
    <property type="match status" value="1"/>
</dbReference>
<evidence type="ECO:0000256" key="12">
    <source>
        <dbReference type="RuleBase" id="RU004508"/>
    </source>
</evidence>
<keyword evidence="4 14" id="KW-0808">Transferase</keyword>
<dbReference type="Gene3D" id="3.40.640.10">
    <property type="entry name" value="Type I PLP-dependent aspartate aminotransferase-like (Major domain)"/>
    <property type="match status" value="1"/>
</dbReference>
<comment type="catalytic activity">
    <reaction evidence="7">
        <text>GDP-alpha-D-perosamine + 2-oxoglutarate = GDP-4-dehydro-alpha-D-rhamnose + L-glutamate</text>
        <dbReference type="Rhea" id="RHEA:36779"/>
        <dbReference type="ChEBI" id="CHEBI:16810"/>
        <dbReference type="ChEBI" id="CHEBI:29985"/>
        <dbReference type="ChEBI" id="CHEBI:57964"/>
        <dbReference type="ChEBI" id="CHEBI:73996"/>
        <dbReference type="EC" id="2.6.1.102"/>
    </reaction>
</comment>
<feature type="modified residue" description="N6-(pyridoxal phosphate)lysine" evidence="11">
    <location>
        <position position="191"/>
    </location>
</feature>
<accession>A0A7V7PQF4</accession>
<dbReference type="Pfam" id="PF01041">
    <property type="entry name" value="DegT_DnrJ_EryC1"/>
    <property type="match status" value="1"/>
</dbReference>
<evidence type="ECO:0000256" key="13">
    <source>
        <dbReference type="SAM" id="MobiDB-lite"/>
    </source>
</evidence>
<dbReference type="GO" id="GO:0030170">
    <property type="term" value="F:pyridoxal phosphate binding"/>
    <property type="evidence" value="ECO:0007669"/>
    <property type="project" value="TreeGrafter"/>
</dbReference>
<dbReference type="PANTHER" id="PTHR30244">
    <property type="entry name" value="TRANSAMINASE"/>
    <property type="match status" value="1"/>
</dbReference>
<dbReference type="Gene3D" id="3.90.1150.10">
    <property type="entry name" value="Aspartate Aminotransferase, domain 1"/>
    <property type="match status" value="1"/>
</dbReference>
<evidence type="ECO:0000256" key="2">
    <source>
        <dbReference type="ARBA" id="ARBA00005125"/>
    </source>
</evidence>
<evidence type="ECO:0000256" key="4">
    <source>
        <dbReference type="ARBA" id="ARBA00022679"/>
    </source>
</evidence>
<evidence type="ECO:0000256" key="3">
    <source>
        <dbReference type="ARBA" id="ARBA00022576"/>
    </source>
</evidence>
<feature type="compositionally biased region" description="Low complexity" evidence="13">
    <location>
        <begin position="387"/>
        <end position="398"/>
    </location>
</feature>
<name>A0A7V7PQF4_9HYPH</name>
<gene>
    <name evidence="14" type="ORF">F6X38_09335</name>
</gene>
<keyword evidence="15" id="KW-1185">Reference proteome</keyword>
<dbReference type="InterPro" id="IPR015422">
    <property type="entry name" value="PyrdxlP-dep_Trfase_small"/>
</dbReference>
<dbReference type="SUPFAM" id="SSF53383">
    <property type="entry name" value="PLP-dependent transferases"/>
    <property type="match status" value="1"/>
</dbReference>
<dbReference type="GO" id="GO:0102933">
    <property type="term" value="F:GDP-4-dehydro-6-deoxy-D-mannose-4-aminotransferase activity"/>
    <property type="evidence" value="ECO:0007669"/>
    <property type="project" value="UniProtKB-EC"/>
</dbReference>
<dbReference type="GO" id="GO:0000271">
    <property type="term" value="P:polysaccharide biosynthetic process"/>
    <property type="evidence" value="ECO:0007669"/>
    <property type="project" value="TreeGrafter"/>
</dbReference>
<evidence type="ECO:0000256" key="11">
    <source>
        <dbReference type="PIRSR" id="PIRSR000390-2"/>
    </source>
</evidence>
<feature type="compositionally biased region" description="Basic and acidic residues" evidence="13">
    <location>
        <begin position="401"/>
        <end position="410"/>
    </location>
</feature>
<comment type="similarity">
    <text evidence="6 12">Belongs to the DegT/DnrJ/EryC1 family.</text>
</comment>
<dbReference type="PANTHER" id="PTHR30244:SF34">
    <property type="entry name" value="DTDP-4-AMINO-4,6-DIDEOXYGALACTOSE TRANSAMINASE"/>
    <property type="match status" value="1"/>
</dbReference>
<comment type="caution">
    <text evidence="14">The sequence shown here is derived from an EMBL/GenBank/DDBJ whole genome shotgun (WGS) entry which is preliminary data.</text>
</comment>
<dbReference type="InterPro" id="IPR015424">
    <property type="entry name" value="PyrdxlP-dep_Trfase"/>
</dbReference>
<organism evidence="14 15">
    <name type="scientific">Plantimonas leprariae</name>
    <dbReference type="NCBI Taxonomy" id="2615207"/>
    <lineage>
        <taxon>Bacteria</taxon>
        <taxon>Pseudomonadati</taxon>
        <taxon>Pseudomonadota</taxon>
        <taxon>Alphaproteobacteria</taxon>
        <taxon>Hyphomicrobiales</taxon>
        <taxon>Aurantimonadaceae</taxon>
        <taxon>Plantimonas</taxon>
    </lineage>
</organism>